<comment type="function">
    <text evidence="6">Catalyzes the GTP-dependent phosphorylation of the 3'-hydroxyl group of dephosphocoenzyme A to form coenzyme A (CoA).</text>
</comment>
<dbReference type="PANTHER" id="PTHR40732:SF1">
    <property type="entry name" value="GTP-DEPENDENT DEPHOSPHO-COA KINASE"/>
    <property type="match status" value="1"/>
</dbReference>
<dbReference type="HAMAP" id="MF_00590">
    <property type="entry name" value="Dephospho_CoA_kinase_GTP_dep"/>
    <property type="match status" value="1"/>
</dbReference>
<dbReference type="GO" id="GO:0005525">
    <property type="term" value="F:GTP binding"/>
    <property type="evidence" value="ECO:0007669"/>
    <property type="project" value="UniProtKB-UniRule"/>
</dbReference>
<dbReference type="RefSeq" id="WP_188879832.1">
    <property type="nucleotide sequence ID" value="NZ_BMPF01000001.1"/>
</dbReference>
<protein>
    <recommendedName>
        <fullName evidence="6">GTP-dependent dephospho-CoA kinase</fullName>
        <ecNumber evidence="6">2.7.1.237</ecNumber>
    </recommendedName>
    <alternativeName>
        <fullName evidence="6">Dephospho-coenzyme A kinase</fullName>
        <shortName evidence="6">DPCK</shortName>
    </alternativeName>
</protein>
<evidence type="ECO:0000313" key="7">
    <source>
        <dbReference type="EMBL" id="GGL28242.1"/>
    </source>
</evidence>
<evidence type="ECO:0000256" key="5">
    <source>
        <dbReference type="ARBA" id="ARBA00023134"/>
    </source>
</evidence>
<keyword evidence="8" id="KW-1185">Reference proteome</keyword>
<dbReference type="UniPathway" id="UPA00241"/>
<dbReference type="OrthoDB" id="15447at2157"/>
<dbReference type="GO" id="GO:0015937">
    <property type="term" value="P:coenzyme A biosynthetic process"/>
    <property type="evidence" value="ECO:0007669"/>
    <property type="project" value="UniProtKB-UniRule"/>
</dbReference>
<keyword evidence="2 6" id="KW-0547">Nucleotide-binding</keyword>
<comment type="catalytic activity">
    <reaction evidence="6">
        <text>3'-dephospho-CoA + GTP = GDP + CoA + H(+)</text>
        <dbReference type="Rhea" id="RHEA:61156"/>
        <dbReference type="ChEBI" id="CHEBI:15378"/>
        <dbReference type="ChEBI" id="CHEBI:37565"/>
        <dbReference type="ChEBI" id="CHEBI:57287"/>
        <dbReference type="ChEBI" id="CHEBI:57328"/>
        <dbReference type="ChEBI" id="CHEBI:58189"/>
        <dbReference type="EC" id="2.7.1.237"/>
    </reaction>
</comment>
<evidence type="ECO:0000256" key="2">
    <source>
        <dbReference type="ARBA" id="ARBA00022741"/>
    </source>
</evidence>
<keyword evidence="4 6" id="KW-0173">Coenzyme A biosynthesis</keyword>
<organism evidence="7 8">
    <name type="scientific">Halarchaeum grantii</name>
    <dbReference type="NCBI Taxonomy" id="1193105"/>
    <lineage>
        <taxon>Archaea</taxon>
        <taxon>Methanobacteriati</taxon>
        <taxon>Methanobacteriota</taxon>
        <taxon>Stenosarchaea group</taxon>
        <taxon>Halobacteria</taxon>
        <taxon>Halobacteriales</taxon>
        <taxon>Halobacteriaceae</taxon>
    </lineage>
</organism>
<evidence type="ECO:0000256" key="4">
    <source>
        <dbReference type="ARBA" id="ARBA00022993"/>
    </source>
</evidence>
<dbReference type="EC" id="2.7.1.237" evidence="6"/>
<dbReference type="Pfam" id="PF04019">
    <property type="entry name" value="DUF359"/>
    <property type="match status" value="1"/>
</dbReference>
<name>A0A830F0S3_9EURY</name>
<evidence type="ECO:0000256" key="1">
    <source>
        <dbReference type="ARBA" id="ARBA00022679"/>
    </source>
</evidence>
<evidence type="ECO:0000256" key="3">
    <source>
        <dbReference type="ARBA" id="ARBA00022777"/>
    </source>
</evidence>
<feature type="binding site" evidence="6">
    <location>
        <position position="62"/>
    </location>
    <ligand>
        <name>GTP</name>
        <dbReference type="ChEBI" id="CHEBI:37565"/>
    </ligand>
</feature>
<comment type="pathway">
    <text evidence="6">Cofactor biosynthesis; coenzyme A biosynthesis.</text>
</comment>
<comment type="caution">
    <text evidence="6">Lacks conserved residue(s) required for the propagation of feature annotation.</text>
</comment>
<dbReference type="EMBL" id="BMPF01000001">
    <property type="protein sequence ID" value="GGL28242.1"/>
    <property type="molecule type" value="Genomic_DNA"/>
</dbReference>
<feature type="binding site" evidence="6">
    <location>
        <position position="43"/>
    </location>
    <ligand>
        <name>GTP</name>
        <dbReference type="ChEBI" id="CHEBI:37565"/>
    </ligand>
</feature>
<evidence type="ECO:0000256" key="6">
    <source>
        <dbReference type="HAMAP-Rule" id="MF_00590"/>
    </source>
</evidence>
<comment type="caution">
    <text evidence="7">The sequence shown here is derived from an EMBL/GenBank/DDBJ whole genome shotgun (WGS) entry which is preliminary data.</text>
</comment>
<dbReference type="PIRSF" id="PIRSF006533">
    <property type="entry name" value="UCP006533"/>
    <property type="match status" value="1"/>
</dbReference>
<feature type="binding site" evidence="6">
    <location>
        <position position="120"/>
    </location>
    <ligand>
        <name>GTP</name>
        <dbReference type="ChEBI" id="CHEBI:37565"/>
    </ligand>
</feature>
<accession>A0A830F0S3</accession>
<dbReference type="GO" id="GO:0016301">
    <property type="term" value="F:kinase activity"/>
    <property type="evidence" value="ECO:0007669"/>
    <property type="project" value="UniProtKB-UniRule"/>
</dbReference>
<sequence>MSEAVATLPPSARASFKEPLGPVFTDALALLEGAGEPLIAVGDVVTAHLGEAGVTPHVAVVDGRTEREAVDPAVTASLPDAARVVDVSSDPGTLSDELVRALVAAIDADDSTRIVVAGEEDLATVPAVLYAPADATVVYGQPGEGMVRATVTAGLRERVRDLAGELETTAAFWRLVERA</sequence>
<feature type="binding site" evidence="6">
    <location>
        <position position="44"/>
    </location>
    <ligand>
        <name>GTP</name>
        <dbReference type="ChEBI" id="CHEBI:37565"/>
    </ligand>
</feature>
<evidence type="ECO:0000313" key="8">
    <source>
        <dbReference type="Proteomes" id="UP000628840"/>
    </source>
</evidence>
<keyword evidence="5 6" id="KW-0342">GTP-binding</keyword>
<proteinExistence type="inferred from homology"/>
<keyword evidence="3 6" id="KW-0418">Kinase</keyword>
<dbReference type="Proteomes" id="UP000628840">
    <property type="component" value="Unassembled WGS sequence"/>
</dbReference>
<reference evidence="7 8" key="1">
    <citation type="journal article" date="2019" name="Int. J. Syst. Evol. Microbiol.">
        <title>The Global Catalogue of Microorganisms (GCM) 10K type strain sequencing project: providing services to taxonomists for standard genome sequencing and annotation.</title>
        <authorList>
            <consortium name="The Broad Institute Genomics Platform"/>
            <consortium name="The Broad Institute Genome Sequencing Center for Infectious Disease"/>
            <person name="Wu L."/>
            <person name="Ma J."/>
        </authorList>
    </citation>
    <scope>NUCLEOTIDE SEQUENCE [LARGE SCALE GENOMIC DNA]</scope>
    <source>
        <strain evidence="7 8">JCM 19585</strain>
    </source>
</reference>
<dbReference type="AlphaFoldDB" id="A0A830F0S3"/>
<dbReference type="InterPro" id="IPR007164">
    <property type="entry name" value="GTP-dep_dephospho-CoA_kin"/>
</dbReference>
<keyword evidence="1 6" id="KW-0808">Transferase</keyword>
<feature type="binding site" evidence="6">
    <location>
        <position position="45"/>
    </location>
    <ligand>
        <name>GTP</name>
        <dbReference type="ChEBI" id="CHEBI:37565"/>
    </ligand>
</feature>
<gene>
    <name evidence="7" type="ORF">GCM10009037_09860</name>
</gene>
<dbReference type="PANTHER" id="PTHR40732">
    <property type="entry name" value="UPF0218 PROTEIN TK1697"/>
    <property type="match status" value="1"/>
</dbReference>
<comment type="similarity">
    <text evidence="6">Belongs to the GTP-dependent DPCK family.</text>
</comment>